<sequence length="170" mass="19385">MTTLAIFDDKETRTQRQARDKFAPIPDVWDLFHTNVAKHYHPGQNITFDEQLVPCRGRCSFIQYTPSNPGKYGIKIFSACDSESKYPLRGSPYLGKEHTGPRPAPENKAVGSNNVQKLTQYFKGCGRNITCDKFFFTSLDLAEVLVKDNLTMVGTVRWNKTFLPVNFQEK</sequence>
<dbReference type="GeneID" id="101852942"/>
<name>A0ABM0JWM6_APLCA</name>
<dbReference type="InterPro" id="IPR029526">
    <property type="entry name" value="PGBD"/>
</dbReference>
<accession>A0ABM0JWM6</accession>
<feature type="domain" description="PiggyBac transposable element-derived protein" evidence="1">
    <location>
        <begin position="7"/>
        <end position="167"/>
    </location>
</feature>
<dbReference type="Pfam" id="PF13843">
    <property type="entry name" value="DDE_Tnp_1_7"/>
    <property type="match status" value="1"/>
</dbReference>
<dbReference type="PANTHER" id="PTHR46599:SF6">
    <property type="entry name" value="DUAL SPECIFICITY PHOSPHATASE 26"/>
    <property type="match status" value="1"/>
</dbReference>
<evidence type="ECO:0000313" key="3">
    <source>
        <dbReference type="RefSeq" id="XP_005103253.1"/>
    </source>
</evidence>
<gene>
    <name evidence="3" type="primary">LOC101852942</name>
</gene>
<protein>
    <submittedName>
        <fullName evidence="3">Uncharacterized protein LOC101852942</fullName>
    </submittedName>
</protein>
<dbReference type="PANTHER" id="PTHR46599">
    <property type="entry name" value="PIGGYBAC TRANSPOSABLE ELEMENT-DERIVED PROTEIN 4"/>
    <property type="match status" value="1"/>
</dbReference>
<dbReference type="Proteomes" id="UP000694888">
    <property type="component" value="Unplaced"/>
</dbReference>
<proteinExistence type="predicted"/>
<evidence type="ECO:0000313" key="2">
    <source>
        <dbReference type="Proteomes" id="UP000694888"/>
    </source>
</evidence>
<dbReference type="RefSeq" id="XP_005103253.1">
    <property type="nucleotide sequence ID" value="XM_005103196.1"/>
</dbReference>
<keyword evidence="2" id="KW-1185">Reference proteome</keyword>
<reference evidence="3" key="1">
    <citation type="submission" date="2025-08" db="UniProtKB">
        <authorList>
            <consortium name="RefSeq"/>
        </authorList>
    </citation>
    <scope>IDENTIFICATION</scope>
</reference>
<evidence type="ECO:0000259" key="1">
    <source>
        <dbReference type="Pfam" id="PF13843"/>
    </source>
</evidence>
<organism evidence="2 3">
    <name type="scientific">Aplysia californica</name>
    <name type="common">California sea hare</name>
    <dbReference type="NCBI Taxonomy" id="6500"/>
    <lineage>
        <taxon>Eukaryota</taxon>
        <taxon>Metazoa</taxon>
        <taxon>Spiralia</taxon>
        <taxon>Lophotrochozoa</taxon>
        <taxon>Mollusca</taxon>
        <taxon>Gastropoda</taxon>
        <taxon>Heterobranchia</taxon>
        <taxon>Euthyneura</taxon>
        <taxon>Tectipleura</taxon>
        <taxon>Aplysiida</taxon>
        <taxon>Aplysioidea</taxon>
        <taxon>Aplysiidae</taxon>
        <taxon>Aplysia</taxon>
    </lineage>
</organism>